<proteinExistence type="predicted"/>
<evidence type="ECO:0000313" key="2">
    <source>
        <dbReference type="Proteomes" id="UP000076577"/>
    </source>
</evidence>
<gene>
    <name evidence="1" type="ORF">PsAD2_00707</name>
</gene>
<dbReference type="EMBL" id="LMCB01000004">
    <property type="protein sequence ID" value="KZL21415.1"/>
    <property type="molecule type" value="Genomic_DNA"/>
</dbReference>
<name>A0A166AQ86_9HYPH</name>
<sequence>MADLLGIGPEIPESGMVTDAVTQTNVMVIGEAPAMAMGHIYSSLAHSTGLLFQNSVALASQSTALSQATTNQGILQIYSANTMAGASATQKISGIGTPDQLNALLTTLRSLNQ</sequence>
<dbReference type="PATRIC" id="fig|989403.3.peg.753"/>
<dbReference type="STRING" id="989403.SAMN05421798_105330"/>
<accession>A0A166AQ86</accession>
<evidence type="ECO:0000313" key="1">
    <source>
        <dbReference type="EMBL" id="KZL21415.1"/>
    </source>
</evidence>
<dbReference type="Proteomes" id="UP000076577">
    <property type="component" value="Unassembled WGS sequence"/>
</dbReference>
<dbReference type="InterPro" id="IPR021070">
    <property type="entry name" value="Killing_trait_RebB"/>
</dbReference>
<comment type="caution">
    <text evidence="1">The sequence shown here is derived from an EMBL/GenBank/DDBJ whole genome shotgun (WGS) entry which is preliminary data.</text>
</comment>
<dbReference type="Pfam" id="PF11747">
    <property type="entry name" value="RebB"/>
    <property type="match status" value="1"/>
</dbReference>
<dbReference type="AlphaFoldDB" id="A0A166AQ86"/>
<keyword evidence="2" id="KW-1185">Reference proteome</keyword>
<reference evidence="1 2" key="1">
    <citation type="journal article" date="2016" name="Front. Microbiol.">
        <title>Comparative Genomic Analysis Reveals a Diverse Repertoire of Genes Involved in Prokaryote-Eukaryote Interactions within the Pseudovibrio Genus.</title>
        <authorList>
            <person name="Romano S."/>
            <person name="Fernandez-Guerra A."/>
            <person name="Reen F.J."/>
            <person name="Glockner F.O."/>
            <person name="Crowley S.P."/>
            <person name="O'Sullivan O."/>
            <person name="Cotter P.D."/>
            <person name="Adams C."/>
            <person name="Dobson A.D."/>
            <person name="O'Gara F."/>
        </authorList>
    </citation>
    <scope>NUCLEOTIDE SEQUENCE [LARGE SCALE GENOMIC DNA]</scope>
    <source>
        <strain evidence="1 2">Ad2</strain>
    </source>
</reference>
<organism evidence="1 2">
    <name type="scientific">Pseudovibrio axinellae</name>
    <dbReference type="NCBI Taxonomy" id="989403"/>
    <lineage>
        <taxon>Bacteria</taxon>
        <taxon>Pseudomonadati</taxon>
        <taxon>Pseudomonadota</taxon>
        <taxon>Alphaproteobacteria</taxon>
        <taxon>Hyphomicrobiales</taxon>
        <taxon>Stappiaceae</taxon>
        <taxon>Pseudovibrio</taxon>
    </lineage>
</organism>
<protein>
    <submittedName>
        <fullName evidence="1">Killing trait</fullName>
    </submittedName>
</protein>